<dbReference type="RefSeq" id="WP_012356037.1">
    <property type="nucleotide sequence ID" value="NZ_CBCRZP010000035.1"/>
</dbReference>
<feature type="transmembrane region" description="Helical" evidence="5">
    <location>
        <begin position="117"/>
        <end position="142"/>
    </location>
</feature>
<feature type="transmembrane region" description="Helical" evidence="5">
    <location>
        <begin position="91"/>
        <end position="111"/>
    </location>
</feature>
<dbReference type="Pfam" id="PF00916">
    <property type="entry name" value="Sulfate_transp"/>
    <property type="match status" value="1"/>
</dbReference>
<sequence>MEPQDISPSVRREVSKPPGWLRWLPGLLMLKSYQPAWLPRDIAGGLVLTTMLVPVGIAYAEASGVPGVYGLYATIIPLLAYAVFGPSRILVLGPDSALAAPILAVVLQLSGGDPGRAVLVASMMAVVSGAFCIILGLLRLGFITELLSKPIRYGYMNGIALAVLVSQLPKLFAISVEDAGPLRELLSLGQAIAAGQANWTSFAVGAGSLVLILLLKRFERVPGILIAVIVATLLVSALHLDQAGVKVLGTIPQGLPGFVVPWLSGVDLVEILLGGCAVALISFADTSVLSRTYAARTNTRVDPNQEMVGLGAANLAAGFFQGFPISSSASRTPVAEAAGAKTQLTGVVGALAVAALLMFAPNLLQYLPNSALAAVVIAAAIGLFEVADLKRIYRIQQWEFWLSMVCFAAVAVFGAIPGIFLAVVIAVIEFLWDGWRPHFAVLGRVEGLRGYHDTKRYPHAARIDGLVLFRWDAPLFFANAELFQQRLMEAIEESPTPVRRVVVAAEPVTSVDVTSADMLRELGGILRERGIALHFAEMKDPVRDKLRRFELLEAIGDRNFHPTVGSAVDDYLGKSP</sequence>
<dbReference type="InterPro" id="IPR011547">
    <property type="entry name" value="SLC26A/SulP_dom"/>
</dbReference>
<feature type="transmembrane region" description="Helical" evidence="5">
    <location>
        <begin position="66"/>
        <end position="84"/>
    </location>
</feature>
<evidence type="ECO:0000313" key="7">
    <source>
        <dbReference type="Proteomes" id="UP000257139"/>
    </source>
</evidence>
<dbReference type="PANTHER" id="PTHR11814">
    <property type="entry name" value="SULFATE TRANSPORTER"/>
    <property type="match status" value="1"/>
</dbReference>
<feature type="transmembrane region" description="Helical" evidence="5">
    <location>
        <begin position="401"/>
        <end position="432"/>
    </location>
</feature>
<dbReference type="EMBL" id="LT978514">
    <property type="protein sequence ID" value="SPC23416.1"/>
    <property type="molecule type" value="Genomic_DNA"/>
</dbReference>
<comment type="subcellular location">
    <subcellularLocation>
        <location evidence="1">Membrane</location>
        <topology evidence="1">Multi-pass membrane protein</topology>
    </subcellularLocation>
</comment>
<organism evidence="6 7">
    <name type="scientific">Cupriavidus taiwanensis</name>
    <dbReference type="NCBI Taxonomy" id="164546"/>
    <lineage>
        <taxon>Bacteria</taxon>
        <taxon>Pseudomonadati</taxon>
        <taxon>Pseudomonadota</taxon>
        <taxon>Betaproteobacteria</taxon>
        <taxon>Burkholderiales</taxon>
        <taxon>Burkholderiaceae</taxon>
        <taxon>Cupriavidus</taxon>
    </lineage>
</organism>
<dbReference type="OMA" id="WNENQDL"/>
<feature type="transmembrane region" description="Helical" evidence="5">
    <location>
        <begin position="154"/>
        <end position="176"/>
    </location>
</feature>
<dbReference type="InterPro" id="IPR001902">
    <property type="entry name" value="SLC26A/SulP_fam"/>
</dbReference>
<feature type="transmembrane region" description="Helical" evidence="5">
    <location>
        <begin position="42"/>
        <end position="60"/>
    </location>
</feature>
<proteinExistence type="predicted"/>
<dbReference type="GO" id="GO:0055085">
    <property type="term" value="P:transmembrane transport"/>
    <property type="evidence" value="ECO:0007669"/>
    <property type="project" value="InterPro"/>
</dbReference>
<dbReference type="InterPro" id="IPR036513">
    <property type="entry name" value="STAS_dom_sf"/>
</dbReference>
<reference evidence="6 7" key="1">
    <citation type="submission" date="2018-01" db="EMBL/GenBank/DDBJ databases">
        <authorList>
            <person name="Clerissi C."/>
        </authorList>
    </citation>
    <scope>NUCLEOTIDE SEQUENCE [LARGE SCALE GENOMIC DNA]</scope>
    <source>
        <strain evidence="6">Cupriavidus taiwanensis STM 6021</strain>
    </source>
</reference>
<feature type="transmembrane region" description="Helical" evidence="5">
    <location>
        <begin position="370"/>
        <end position="389"/>
    </location>
</feature>
<evidence type="ECO:0000256" key="1">
    <source>
        <dbReference type="ARBA" id="ARBA00004141"/>
    </source>
</evidence>
<dbReference type="Gene3D" id="3.30.750.24">
    <property type="entry name" value="STAS domain"/>
    <property type="match status" value="1"/>
</dbReference>
<evidence type="ECO:0000256" key="4">
    <source>
        <dbReference type="ARBA" id="ARBA00023136"/>
    </source>
</evidence>
<dbReference type="GO" id="GO:0016020">
    <property type="term" value="C:membrane"/>
    <property type="evidence" value="ECO:0007669"/>
    <property type="project" value="UniProtKB-SubCell"/>
</dbReference>
<keyword evidence="3 5" id="KW-1133">Transmembrane helix</keyword>
<dbReference type="CDD" id="cd07042">
    <property type="entry name" value="STAS_SulP_like_sulfate_transporter"/>
    <property type="match status" value="1"/>
</dbReference>
<dbReference type="InterPro" id="IPR002645">
    <property type="entry name" value="STAS_dom"/>
</dbReference>
<protein>
    <submittedName>
        <fullName evidence="6">Putative sulphate transporter Sulfate transporter/antisigma-factor antagonist STAS domain</fullName>
    </submittedName>
</protein>
<evidence type="ECO:0000256" key="2">
    <source>
        <dbReference type="ARBA" id="ARBA00022692"/>
    </source>
</evidence>
<evidence type="ECO:0000256" key="3">
    <source>
        <dbReference type="ARBA" id="ARBA00022989"/>
    </source>
</evidence>
<gene>
    <name evidence="6" type="ORF">CBM2594_B50504</name>
</gene>
<name>A0A375G7F1_9BURK</name>
<dbReference type="GeneID" id="29765443"/>
<feature type="transmembrane region" description="Helical" evidence="5">
    <location>
        <begin position="222"/>
        <end position="240"/>
    </location>
</feature>
<dbReference type="Pfam" id="PF01740">
    <property type="entry name" value="STAS"/>
    <property type="match status" value="1"/>
</dbReference>
<keyword evidence="4 5" id="KW-0472">Membrane</keyword>
<dbReference type="PROSITE" id="PS50801">
    <property type="entry name" value="STAS"/>
    <property type="match status" value="1"/>
</dbReference>
<keyword evidence="2 5" id="KW-0812">Transmembrane</keyword>
<dbReference type="SUPFAM" id="SSF52091">
    <property type="entry name" value="SpoIIaa-like"/>
    <property type="match status" value="1"/>
</dbReference>
<accession>A0A375G7F1</accession>
<feature type="transmembrane region" description="Helical" evidence="5">
    <location>
        <begin position="344"/>
        <end position="364"/>
    </location>
</feature>
<feature type="transmembrane region" description="Helical" evidence="5">
    <location>
        <begin position="260"/>
        <end position="283"/>
    </location>
</feature>
<dbReference type="AlphaFoldDB" id="A0A375G7F1"/>
<evidence type="ECO:0000313" key="6">
    <source>
        <dbReference type="EMBL" id="SPC23416.1"/>
    </source>
</evidence>
<dbReference type="Proteomes" id="UP000257139">
    <property type="component" value="Chromosome CBM2594_b"/>
</dbReference>
<evidence type="ECO:0000256" key="5">
    <source>
        <dbReference type="SAM" id="Phobius"/>
    </source>
</evidence>
<feature type="transmembrane region" description="Helical" evidence="5">
    <location>
        <begin position="196"/>
        <end position="215"/>
    </location>
</feature>